<accession>A0ACC2NHV6</accession>
<gene>
    <name evidence="1" type="ORF">QAD02_001968</name>
</gene>
<proteinExistence type="predicted"/>
<evidence type="ECO:0000313" key="1">
    <source>
        <dbReference type="EMBL" id="KAJ8670709.1"/>
    </source>
</evidence>
<protein>
    <submittedName>
        <fullName evidence="1">Uncharacterized protein</fullName>
    </submittedName>
</protein>
<dbReference type="EMBL" id="CM056743">
    <property type="protein sequence ID" value="KAJ8670709.1"/>
    <property type="molecule type" value="Genomic_DNA"/>
</dbReference>
<keyword evidence="2" id="KW-1185">Reference proteome</keyword>
<name>A0ACC2NHV6_9HYME</name>
<reference evidence="1" key="1">
    <citation type="submission" date="2023-04" db="EMBL/GenBank/DDBJ databases">
        <title>A chromosome-level genome assembly of the parasitoid wasp Eretmocerus hayati.</title>
        <authorList>
            <person name="Zhong Y."/>
            <person name="Liu S."/>
            <person name="Liu Y."/>
        </authorList>
    </citation>
    <scope>NUCLEOTIDE SEQUENCE</scope>
    <source>
        <strain evidence="1">ZJU_SS_LIU_2023</strain>
    </source>
</reference>
<sequence>MGEKLDAIKDGFDKQFGSLKCNIETLNKSFSKDITTRRGELKYIKESCATIDSLSVKIDSGQVDIENLKSSVNSIPKLHQDMDNATNMKELIHEAQERMLRSRNLVNLSADHGMIINLLKEIPDDTGNLVLSKIGNPSSNHLCSIAVTFSTNQDPHLVMRNRKTIPGRIIVAFDKTNNQQAQHKGVAAILKLAWTVTRVT</sequence>
<dbReference type="Proteomes" id="UP001239111">
    <property type="component" value="Chromosome 3"/>
</dbReference>
<comment type="caution">
    <text evidence="1">The sequence shown here is derived from an EMBL/GenBank/DDBJ whole genome shotgun (WGS) entry which is preliminary data.</text>
</comment>
<evidence type="ECO:0000313" key="2">
    <source>
        <dbReference type="Proteomes" id="UP001239111"/>
    </source>
</evidence>
<organism evidence="1 2">
    <name type="scientific">Eretmocerus hayati</name>
    <dbReference type="NCBI Taxonomy" id="131215"/>
    <lineage>
        <taxon>Eukaryota</taxon>
        <taxon>Metazoa</taxon>
        <taxon>Ecdysozoa</taxon>
        <taxon>Arthropoda</taxon>
        <taxon>Hexapoda</taxon>
        <taxon>Insecta</taxon>
        <taxon>Pterygota</taxon>
        <taxon>Neoptera</taxon>
        <taxon>Endopterygota</taxon>
        <taxon>Hymenoptera</taxon>
        <taxon>Apocrita</taxon>
        <taxon>Proctotrupomorpha</taxon>
        <taxon>Chalcidoidea</taxon>
        <taxon>Aphelinidae</taxon>
        <taxon>Aphelininae</taxon>
        <taxon>Eretmocerus</taxon>
    </lineage>
</organism>